<dbReference type="InterPro" id="IPR003000">
    <property type="entry name" value="Sirtuin"/>
</dbReference>
<evidence type="ECO:0000256" key="3">
    <source>
        <dbReference type="ARBA" id="ARBA00022723"/>
    </source>
</evidence>
<evidence type="ECO:0000256" key="7">
    <source>
        <dbReference type="ARBA" id="ARBA00048905"/>
    </source>
</evidence>
<evidence type="ECO:0000256" key="4">
    <source>
        <dbReference type="ARBA" id="ARBA00022833"/>
    </source>
</evidence>
<protein>
    <submittedName>
        <fullName evidence="10">NAD-dependent deacetylase sirtuin-2</fullName>
    </submittedName>
</protein>
<feature type="binding site" evidence="8">
    <location>
        <position position="148"/>
    </location>
    <ligand>
        <name>Zn(2+)</name>
        <dbReference type="ChEBI" id="CHEBI:29105"/>
    </ligand>
</feature>
<dbReference type="EMBL" id="BT078164">
    <property type="protein sequence ID" value="ACO12588.1"/>
    <property type="molecule type" value="mRNA"/>
</dbReference>
<evidence type="ECO:0000259" key="9">
    <source>
        <dbReference type="PROSITE" id="PS50305"/>
    </source>
</evidence>
<comment type="catalytic activity">
    <reaction evidence="7">
        <text>N(6)-tetradecanoyl-L-lysyl-[protein] + NAD(+) + H2O = 2''-O-tetradecanoyl-ADP-D-ribose + nicotinamide + L-lysyl-[protein]</text>
        <dbReference type="Rhea" id="RHEA:70567"/>
        <dbReference type="Rhea" id="RHEA-COMP:9752"/>
        <dbReference type="Rhea" id="RHEA-COMP:15437"/>
        <dbReference type="ChEBI" id="CHEBI:15377"/>
        <dbReference type="ChEBI" id="CHEBI:17154"/>
        <dbReference type="ChEBI" id="CHEBI:29969"/>
        <dbReference type="ChEBI" id="CHEBI:57540"/>
        <dbReference type="ChEBI" id="CHEBI:141129"/>
        <dbReference type="ChEBI" id="CHEBI:189674"/>
    </reaction>
    <physiologicalReaction direction="left-to-right" evidence="7">
        <dbReference type="Rhea" id="RHEA:70568"/>
    </physiologicalReaction>
</comment>
<dbReference type="InterPro" id="IPR050134">
    <property type="entry name" value="NAD-dep_sirtuin_deacylases"/>
</dbReference>
<dbReference type="AlphaFoldDB" id="C1BU85"/>
<dbReference type="Gene3D" id="3.30.1600.10">
    <property type="entry name" value="SIR2/SIRT2 'Small Domain"/>
    <property type="match status" value="1"/>
</dbReference>
<keyword evidence="4 8" id="KW-0862">Zinc</keyword>
<evidence type="ECO:0000256" key="6">
    <source>
        <dbReference type="ARBA" id="ARBA00048378"/>
    </source>
</evidence>
<sequence length="293" mass="32668">MGQGSSSSIQGFSVESLVLQIQNGRYKNIVILCGAGISTNAGIPDFRSPSFGLYFKLRKFDLPYPEAVFEGKYFNKDPNPFYGLIREIYPSQLIPTDTHKFFTLLHQKGLLRRVITQNIDALEYLGGLPEDLVVEAHGSFRRSYCTKCSETYELPWLKDAIFHPEKNNGVPKCEACGGVVRPDVVLFGETMPSRFCNLAHNDLKNADLLLVFGTSLAVAPYNGLITLTKSQIPRVYVSKTKPGQSTSTLGSFLGLNSSIKFDKPNDLVLIEDCDQVVRNLCSKLNWTQELNKL</sequence>
<dbReference type="GO" id="GO:0046872">
    <property type="term" value="F:metal ion binding"/>
    <property type="evidence" value="ECO:0007669"/>
    <property type="project" value="UniProtKB-KW"/>
</dbReference>
<dbReference type="PANTHER" id="PTHR11085:SF6">
    <property type="entry name" value="NAD-DEPENDENT PROTEIN DEACETYLASE SIRTUIN-2"/>
    <property type="match status" value="1"/>
</dbReference>
<accession>C1BU85</accession>
<dbReference type="GO" id="GO:0017136">
    <property type="term" value="F:histone deacetylase activity, NAD-dependent"/>
    <property type="evidence" value="ECO:0007669"/>
    <property type="project" value="TreeGrafter"/>
</dbReference>
<dbReference type="Pfam" id="PF02146">
    <property type="entry name" value="SIR2"/>
    <property type="match status" value="1"/>
</dbReference>
<dbReference type="GO" id="GO:0005634">
    <property type="term" value="C:nucleus"/>
    <property type="evidence" value="ECO:0007669"/>
    <property type="project" value="TreeGrafter"/>
</dbReference>
<keyword evidence="3 8" id="KW-0479">Metal-binding</keyword>
<feature type="domain" description="Deacetylase sirtuin-type" evidence="9">
    <location>
        <begin position="7"/>
        <end position="287"/>
    </location>
</feature>
<name>C1BU85_LEPSM</name>
<dbReference type="InterPro" id="IPR026590">
    <property type="entry name" value="Ssirtuin_cat_dom"/>
</dbReference>
<evidence type="ECO:0000256" key="1">
    <source>
        <dbReference type="ARBA" id="ARBA00001947"/>
    </source>
</evidence>
<feature type="binding site" evidence="8">
    <location>
        <position position="145"/>
    </location>
    <ligand>
        <name>Zn(2+)</name>
        <dbReference type="ChEBI" id="CHEBI:29105"/>
    </ligand>
</feature>
<organism evidence="10">
    <name type="scientific">Lepeophtheirus salmonis</name>
    <name type="common">Salmon louse</name>
    <name type="synonym">Caligus salmonis</name>
    <dbReference type="NCBI Taxonomy" id="72036"/>
    <lineage>
        <taxon>Eukaryota</taxon>
        <taxon>Metazoa</taxon>
        <taxon>Ecdysozoa</taxon>
        <taxon>Arthropoda</taxon>
        <taxon>Crustacea</taxon>
        <taxon>Multicrustacea</taxon>
        <taxon>Hexanauplia</taxon>
        <taxon>Copepoda</taxon>
        <taxon>Siphonostomatoida</taxon>
        <taxon>Caligidae</taxon>
        <taxon>Lepeophtheirus</taxon>
    </lineage>
</organism>
<feature type="binding site" evidence="8">
    <location>
        <position position="176"/>
    </location>
    <ligand>
        <name>Zn(2+)</name>
        <dbReference type="ChEBI" id="CHEBI:29105"/>
    </ligand>
</feature>
<gene>
    <name evidence="10" type="primary">SIRT2</name>
</gene>
<evidence type="ECO:0000256" key="2">
    <source>
        <dbReference type="ARBA" id="ARBA00022679"/>
    </source>
</evidence>
<feature type="active site" description="Proton acceptor" evidence="8">
    <location>
        <position position="137"/>
    </location>
</feature>
<keyword evidence="2" id="KW-0808">Transferase</keyword>
<dbReference type="PROSITE" id="PS50305">
    <property type="entry name" value="SIRTUIN"/>
    <property type="match status" value="1"/>
</dbReference>
<dbReference type="InterPro" id="IPR026591">
    <property type="entry name" value="Sirtuin_cat_small_dom_sf"/>
</dbReference>
<dbReference type="SUPFAM" id="SSF52467">
    <property type="entry name" value="DHS-like NAD/FAD-binding domain"/>
    <property type="match status" value="1"/>
</dbReference>
<keyword evidence="5" id="KW-0520">NAD</keyword>
<evidence type="ECO:0000256" key="8">
    <source>
        <dbReference type="PROSITE-ProRule" id="PRU00236"/>
    </source>
</evidence>
<dbReference type="OrthoDB" id="420264at2759"/>
<dbReference type="PANTHER" id="PTHR11085">
    <property type="entry name" value="NAD-DEPENDENT PROTEIN DEACYLASE SIRTUIN-5, MITOCHONDRIAL-RELATED"/>
    <property type="match status" value="1"/>
</dbReference>
<evidence type="ECO:0000313" key="10">
    <source>
        <dbReference type="EMBL" id="ACO12588.1"/>
    </source>
</evidence>
<evidence type="ECO:0000256" key="5">
    <source>
        <dbReference type="ARBA" id="ARBA00023027"/>
    </source>
</evidence>
<dbReference type="InterPro" id="IPR029035">
    <property type="entry name" value="DHS-like_NAD/FAD-binding_dom"/>
</dbReference>
<comment type="cofactor">
    <cofactor evidence="1">
        <name>Zn(2+)</name>
        <dbReference type="ChEBI" id="CHEBI:29105"/>
    </cofactor>
</comment>
<feature type="binding site" evidence="8">
    <location>
        <position position="173"/>
    </location>
    <ligand>
        <name>Zn(2+)</name>
        <dbReference type="ChEBI" id="CHEBI:29105"/>
    </ligand>
</feature>
<dbReference type="Gene3D" id="3.40.50.1220">
    <property type="entry name" value="TPP-binding domain"/>
    <property type="match status" value="1"/>
</dbReference>
<reference evidence="10" key="1">
    <citation type="submission" date="2009-06" db="EMBL/GenBank/DDBJ databases">
        <title>Lepeophtheirus salmonis ESTs and full-length cDNAs.</title>
        <authorList>
            <person name="Yasuike M."/>
            <person name="von Schalburg K."/>
            <person name="Cooper G."/>
            <person name="Leong J."/>
            <person name="Jones S.R.M."/>
            <person name="Koop B.F."/>
        </authorList>
    </citation>
    <scope>NUCLEOTIDE SEQUENCE</scope>
    <source>
        <strain evidence="10">Pacific form</strain>
        <tissue evidence="10">Whole</tissue>
    </source>
</reference>
<comment type="catalytic activity">
    <reaction evidence="6">
        <text>N(6)-hexadecanoyl-L-lysyl-[protein] + NAD(+) + H2O = 2''-O-hexadecanoyl-ADP-D-ribose + nicotinamide + L-lysyl-[protein]</text>
        <dbReference type="Rhea" id="RHEA:70563"/>
        <dbReference type="Rhea" id="RHEA-COMP:9752"/>
        <dbReference type="Rhea" id="RHEA-COMP:14175"/>
        <dbReference type="ChEBI" id="CHEBI:15377"/>
        <dbReference type="ChEBI" id="CHEBI:17154"/>
        <dbReference type="ChEBI" id="CHEBI:29969"/>
        <dbReference type="ChEBI" id="CHEBI:57540"/>
        <dbReference type="ChEBI" id="CHEBI:138936"/>
        <dbReference type="ChEBI" id="CHEBI:189673"/>
    </reaction>
    <physiologicalReaction direction="left-to-right" evidence="6">
        <dbReference type="Rhea" id="RHEA:70564"/>
    </physiologicalReaction>
</comment>
<dbReference type="GO" id="GO:0070403">
    <property type="term" value="F:NAD+ binding"/>
    <property type="evidence" value="ECO:0007669"/>
    <property type="project" value="InterPro"/>
</dbReference>
<proteinExistence type="evidence at transcript level"/>